<proteinExistence type="predicted"/>
<dbReference type="STRING" id="46731.A0A3M6UBK8"/>
<feature type="region of interest" description="Disordered" evidence="1">
    <location>
        <begin position="41"/>
        <end position="76"/>
    </location>
</feature>
<dbReference type="Proteomes" id="UP000275408">
    <property type="component" value="Unassembled WGS sequence"/>
</dbReference>
<evidence type="ECO:0000313" key="2">
    <source>
        <dbReference type="EMBL" id="RMX50904.1"/>
    </source>
</evidence>
<sequence>METVVDELLKIKHELTKERDEKLSEIKTFKSRVIKPSERLEKEKEFKKESSQAKSDLENRTTELRTKAGNLQSAQEDITKLDQQLKEQRVNLLRIMNEKAMEYTDVLNARFNKVLQDFNQQLLSIDRLATENT</sequence>
<dbReference type="OrthoDB" id="264785at2759"/>
<accession>A0A3M6UBK8</accession>
<feature type="compositionally biased region" description="Basic and acidic residues" evidence="1">
    <location>
        <begin position="41"/>
        <end position="66"/>
    </location>
</feature>
<evidence type="ECO:0000313" key="3">
    <source>
        <dbReference type="Proteomes" id="UP000275408"/>
    </source>
</evidence>
<reference evidence="2 3" key="1">
    <citation type="journal article" date="2018" name="Sci. Rep.">
        <title>Comparative analysis of the Pocillopora damicornis genome highlights role of immune system in coral evolution.</title>
        <authorList>
            <person name="Cunning R."/>
            <person name="Bay R.A."/>
            <person name="Gillette P."/>
            <person name="Baker A.C."/>
            <person name="Traylor-Knowles N."/>
        </authorList>
    </citation>
    <scope>NUCLEOTIDE SEQUENCE [LARGE SCALE GENOMIC DNA]</scope>
    <source>
        <strain evidence="2">RSMAS</strain>
        <tissue evidence="2">Whole animal</tissue>
    </source>
</reference>
<name>A0A3M6UBK8_POCDA</name>
<keyword evidence="3" id="KW-1185">Reference proteome</keyword>
<evidence type="ECO:0000256" key="1">
    <source>
        <dbReference type="SAM" id="MobiDB-lite"/>
    </source>
</evidence>
<organism evidence="2 3">
    <name type="scientific">Pocillopora damicornis</name>
    <name type="common">Cauliflower coral</name>
    <name type="synonym">Millepora damicornis</name>
    <dbReference type="NCBI Taxonomy" id="46731"/>
    <lineage>
        <taxon>Eukaryota</taxon>
        <taxon>Metazoa</taxon>
        <taxon>Cnidaria</taxon>
        <taxon>Anthozoa</taxon>
        <taxon>Hexacorallia</taxon>
        <taxon>Scleractinia</taxon>
        <taxon>Astrocoeniina</taxon>
        <taxon>Pocilloporidae</taxon>
        <taxon>Pocillopora</taxon>
    </lineage>
</organism>
<comment type="caution">
    <text evidence="2">The sequence shown here is derived from an EMBL/GenBank/DDBJ whole genome shotgun (WGS) entry which is preliminary data.</text>
</comment>
<gene>
    <name evidence="2" type="ORF">pdam_00016110</name>
</gene>
<dbReference type="EMBL" id="RCHS01001883">
    <property type="protein sequence ID" value="RMX50904.1"/>
    <property type="molecule type" value="Genomic_DNA"/>
</dbReference>
<protein>
    <submittedName>
        <fullName evidence="2">Uncharacterized protein</fullName>
    </submittedName>
</protein>
<dbReference type="AlphaFoldDB" id="A0A3M6UBK8"/>